<comment type="caution">
    <text evidence="2">The sequence shown here is derived from an EMBL/GenBank/DDBJ whole genome shotgun (WGS) entry which is preliminary data.</text>
</comment>
<feature type="coiled-coil region" evidence="1">
    <location>
        <begin position="64"/>
        <end position="91"/>
    </location>
</feature>
<evidence type="ECO:0000313" key="3">
    <source>
        <dbReference type="Proteomes" id="UP000631114"/>
    </source>
</evidence>
<accession>A0A835M0Z2</accession>
<keyword evidence="1" id="KW-0175">Coiled coil</keyword>
<dbReference type="Proteomes" id="UP000631114">
    <property type="component" value="Unassembled WGS sequence"/>
</dbReference>
<keyword evidence="3" id="KW-1185">Reference proteome</keyword>
<protein>
    <submittedName>
        <fullName evidence="2">Uncharacterized protein</fullName>
    </submittedName>
</protein>
<organism evidence="2 3">
    <name type="scientific">Coptis chinensis</name>
    <dbReference type="NCBI Taxonomy" id="261450"/>
    <lineage>
        <taxon>Eukaryota</taxon>
        <taxon>Viridiplantae</taxon>
        <taxon>Streptophyta</taxon>
        <taxon>Embryophyta</taxon>
        <taxon>Tracheophyta</taxon>
        <taxon>Spermatophyta</taxon>
        <taxon>Magnoliopsida</taxon>
        <taxon>Ranunculales</taxon>
        <taxon>Ranunculaceae</taxon>
        <taxon>Coptidoideae</taxon>
        <taxon>Coptis</taxon>
    </lineage>
</organism>
<evidence type="ECO:0000313" key="2">
    <source>
        <dbReference type="EMBL" id="KAF9615608.1"/>
    </source>
</evidence>
<dbReference type="OrthoDB" id="1045822at2759"/>
<name>A0A835M0Z2_9MAGN</name>
<dbReference type="EMBL" id="JADFTS010000003">
    <property type="protein sequence ID" value="KAF9615608.1"/>
    <property type="molecule type" value="Genomic_DNA"/>
</dbReference>
<proteinExistence type="predicted"/>
<dbReference type="AlphaFoldDB" id="A0A835M0Z2"/>
<gene>
    <name evidence="2" type="ORF">IFM89_024704</name>
</gene>
<sequence>MPLLCSQVVMGSKYRAKLRKKFNLVEAPHGDCFSHVFCLVAPFVKSSESSKADRGLDPNLGEAYLTIRAEVEELEKKLDDTAEEEETQSRRTRANCPRCRVIVLRIVHSPTTGVVSERSGSK</sequence>
<reference evidence="2 3" key="1">
    <citation type="submission" date="2020-10" db="EMBL/GenBank/DDBJ databases">
        <title>The Coptis chinensis genome and diversification of protoberbering-type alkaloids.</title>
        <authorList>
            <person name="Wang B."/>
            <person name="Shu S."/>
            <person name="Song C."/>
            <person name="Liu Y."/>
        </authorList>
    </citation>
    <scope>NUCLEOTIDE SEQUENCE [LARGE SCALE GENOMIC DNA]</scope>
    <source>
        <strain evidence="2">HL-2020</strain>
        <tissue evidence="2">Leaf</tissue>
    </source>
</reference>
<evidence type="ECO:0000256" key="1">
    <source>
        <dbReference type="SAM" id="Coils"/>
    </source>
</evidence>